<gene>
    <name evidence="2" type="ORF">RJ640_011174</name>
</gene>
<comment type="caution">
    <text evidence="2">The sequence shown here is derived from an EMBL/GenBank/DDBJ whole genome shotgun (WGS) entry which is preliminary data.</text>
</comment>
<proteinExistence type="predicted"/>
<dbReference type="PANTHER" id="PTHR48137">
    <property type="match status" value="1"/>
</dbReference>
<keyword evidence="1" id="KW-0812">Transmembrane</keyword>
<feature type="transmembrane region" description="Helical" evidence="1">
    <location>
        <begin position="52"/>
        <end position="73"/>
    </location>
</feature>
<sequence>MVVMLGMVRVVLLGRIYDDGGVRYGEGGCIGYSRGGGVAGVVGAVLMSDGEMVVVGCSGLGVGVGVVLSEVLLSGYIISSTLRRRTHLVQSFSIVFLYWFYVFS</sequence>
<protein>
    <recommendedName>
        <fullName evidence="4">Transmembrane protein</fullName>
    </recommendedName>
</protein>
<name>A0AA88RVL7_9ASTE</name>
<keyword evidence="1" id="KW-0472">Membrane</keyword>
<accession>A0AA88RVL7</accession>
<evidence type="ECO:0000313" key="2">
    <source>
        <dbReference type="EMBL" id="KAK2990426.1"/>
    </source>
</evidence>
<evidence type="ECO:0000313" key="3">
    <source>
        <dbReference type="Proteomes" id="UP001187471"/>
    </source>
</evidence>
<reference evidence="2" key="1">
    <citation type="submission" date="2022-12" db="EMBL/GenBank/DDBJ databases">
        <title>Draft genome assemblies for two species of Escallonia (Escalloniales).</title>
        <authorList>
            <person name="Chanderbali A."/>
            <person name="Dervinis C."/>
            <person name="Anghel I."/>
            <person name="Soltis D."/>
            <person name="Soltis P."/>
            <person name="Zapata F."/>
        </authorList>
    </citation>
    <scope>NUCLEOTIDE SEQUENCE</scope>
    <source>
        <strain evidence="2">UCBG92.1500</strain>
        <tissue evidence="2">Leaf</tissue>
    </source>
</reference>
<organism evidence="2 3">
    <name type="scientific">Escallonia rubra</name>
    <dbReference type="NCBI Taxonomy" id="112253"/>
    <lineage>
        <taxon>Eukaryota</taxon>
        <taxon>Viridiplantae</taxon>
        <taxon>Streptophyta</taxon>
        <taxon>Embryophyta</taxon>
        <taxon>Tracheophyta</taxon>
        <taxon>Spermatophyta</taxon>
        <taxon>Magnoliopsida</taxon>
        <taxon>eudicotyledons</taxon>
        <taxon>Gunneridae</taxon>
        <taxon>Pentapetalae</taxon>
        <taxon>asterids</taxon>
        <taxon>campanulids</taxon>
        <taxon>Escalloniales</taxon>
        <taxon>Escalloniaceae</taxon>
        <taxon>Escallonia</taxon>
    </lineage>
</organism>
<evidence type="ECO:0000256" key="1">
    <source>
        <dbReference type="SAM" id="Phobius"/>
    </source>
</evidence>
<dbReference type="AlphaFoldDB" id="A0AA88RVL7"/>
<keyword evidence="3" id="KW-1185">Reference proteome</keyword>
<dbReference type="EMBL" id="JAVXUO010000644">
    <property type="protein sequence ID" value="KAK2990426.1"/>
    <property type="molecule type" value="Genomic_DNA"/>
</dbReference>
<keyword evidence="1" id="KW-1133">Transmembrane helix</keyword>
<feature type="transmembrane region" description="Helical" evidence="1">
    <location>
        <begin position="85"/>
        <end position="103"/>
    </location>
</feature>
<dbReference type="Proteomes" id="UP001187471">
    <property type="component" value="Unassembled WGS sequence"/>
</dbReference>
<evidence type="ECO:0008006" key="4">
    <source>
        <dbReference type="Google" id="ProtNLM"/>
    </source>
</evidence>